<feature type="compositionally biased region" description="Polar residues" evidence="1">
    <location>
        <begin position="523"/>
        <end position="532"/>
    </location>
</feature>
<name>A0A078F3C2_BRANA</name>
<evidence type="ECO:0000313" key="3">
    <source>
        <dbReference type="Proteomes" id="UP000028999"/>
    </source>
</evidence>
<feature type="compositionally biased region" description="Basic and acidic residues" evidence="1">
    <location>
        <begin position="115"/>
        <end position="125"/>
    </location>
</feature>
<feature type="region of interest" description="Disordered" evidence="1">
    <location>
        <begin position="523"/>
        <end position="547"/>
    </location>
</feature>
<accession>A0A078F3C2</accession>
<feature type="region of interest" description="Disordered" evidence="1">
    <location>
        <begin position="478"/>
        <end position="511"/>
    </location>
</feature>
<gene>
    <name evidence="2" type="primary">BnaC06g15270D</name>
    <name evidence="2" type="ORF">GSBRNA2T00124590001</name>
</gene>
<dbReference type="OMA" id="MEDTILH"/>
<protein>
    <submittedName>
        <fullName evidence="2">BnaC06g15270D protein</fullName>
    </submittedName>
</protein>
<dbReference type="GO" id="GO:0006355">
    <property type="term" value="P:regulation of DNA-templated transcription"/>
    <property type="evidence" value="ECO:0007669"/>
    <property type="project" value="InterPro"/>
</dbReference>
<dbReference type="InterPro" id="IPR039928">
    <property type="entry name" value="LNK"/>
</dbReference>
<feature type="compositionally biased region" description="Polar residues" evidence="1">
    <location>
        <begin position="59"/>
        <end position="80"/>
    </location>
</feature>
<feature type="compositionally biased region" description="Basic and acidic residues" evidence="1">
    <location>
        <begin position="499"/>
        <end position="511"/>
    </location>
</feature>
<feature type="region of interest" description="Disordered" evidence="1">
    <location>
        <begin position="198"/>
        <end position="238"/>
    </location>
</feature>
<evidence type="ECO:0000256" key="1">
    <source>
        <dbReference type="SAM" id="MobiDB-lite"/>
    </source>
</evidence>
<dbReference type="PANTHER" id="PTHR33334">
    <property type="entry name" value="PROTEIN LNK1"/>
    <property type="match status" value="1"/>
</dbReference>
<dbReference type="Proteomes" id="UP000028999">
    <property type="component" value="Unassembled WGS sequence"/>
</dbReference>
<dbReference type="EMBL" id="LK031979">
    <property type="protein sequence ID" value="CDY07537.1"/>
    <property type="molecule type" value="Genomic_DNA"/>
</dbReference>
<reference evidence="2 3" key="1">
    <citation type="journal article" date="2014" name="Science">
        <title>Plant genetics. Early allopolyploid evolution in the post-Neolithic Brassica napus oilseed genome.</title>
        <authorList>
            <person name="Chalhoub B."/>
            <person name="Denoeud F."/>
            <person name="Liu S."/>
            <person name="Parkin I.A."/>
            <person name="Tang H."/>
            <person name="Wang X."/>
            <person name="Chiquet J."/>
            <person name="Belcram H."/>
            <person name="Tong C."/>
            <person name="Samans B."/>
            <person name="Correa M."/>
            <person name="Da Silva C."/>
            <person name="Just J."/>
            <person name="Falentin C."/>
            <person name="Koh C.S."/>
            <person name="Le Clainche I."/>
            <person name="Bernard M."/>
            <person name="Bento P."/>
            <person name="Noel B."/>
            <person name="Labadie K."/>
            <person name="Alberti A."/>
            <person name="Charles M."/>
            <person name="Arnaud D."/>
            <person name="Guo H."/>
            <person name="Daviaud C."/>
            <person name="Alamery S."/>
            <person name="Jabbari K."/>
            <person name="Zhao M."/>
            <person name="Edger P.P."/>
            <person name="Chelaifa H."/>
            <person name="Tack D."/>
            <person name="Lassalle G."/>
            <person name="Mestiri I."/>
            <person name="Schnel N."/>
            <person name="Le Paslier M.C."/>
            <person name="Fan G."/>
            <person name="Renault V."/>
            <person name="Bayer P.E."/>
            <person name="Golicz A.A."/>
            <person name="Manoli S."/>
            <person name="Lee T.H."/>
            <person name="Thi V.H."/>
            <person name="Chalabi S."/>
            <person name="Hu Q."/>
            <person name="Fan C."/>
            <person name="Tollenaere R."/>
            <person name="Lu Y."/>
            <person name="Battail C."/>
            <person name="Shen J."/>
            <person name="Sidebottom C.H."/>
            <person name="Wang X."/>
            <person name="Canaguier A."/>
            <person name="Chauveau A."/>
            <person name="Berard A."/>
            <person name="Deniot G."/>
            <person name="Guan M."/>
            <person name="Liu Z."/>
            <person name="Sun F."/>
            <person name="Lim Y.P."/>
            <person name="Lyons E."/>
            <person name="Town C.D."/>
            <person name="Bancroft I."/>
            <person name="Wang X."/>
            <person name="Meng J."/>
            <person name="Ma J."/>
            <person name="Pires J.C."/>
            <person name="King G.J."/>
            <person name="Brunel D."/>
            <person name="Delourme R."/>
            <person name="Renard M."/>
            <person name="Aury J.M."/>
            <person name="Adams K.L."/>
            <person name="Batley J."/>
            <person name="Snowdon R.J."/>
            <person name="Tost J."/>
            <person name="Edwards D."/>
            <person name="Zhou Y."/>
            <person name="Hua W."/>
            <person name="Sharpe A.G."/>
            <person name="Paterson A.H."/>
            <person name="Guan C."/>
            <person name="Wincker P."/>
        </authorList>
    </citation>
    <scope>NUCLEOTIDE SEQUENCE [LARGE SCALE GENOMIC DNA]</scope>
    <source>
        <strain evidence="3">cv. Darmor-bzh</strain>
    </source>
</reference>
<organism evidence="2 3">
    <name type="scientific">Brassica napus</name>
    <name type="common">Rape</name>
    <dbReference type="NCBI Taxonomy" id="3708"/>
    <lineage>
        <taxon>Eukaryota</taxon>
        <taxon>Viridiplantae</taxon>
        <taxon>Streptophyta</taxon>
        <taxon>Embryophyta</taxon>
        <taxon>Tracheophyta</taxon>
        <taxon>Spermatophyta</taxon>
        <taxon>Magnoliopsida</taxon>
        <taxon>eudicotyledons</taxon>
        <taxon>Gunneridae</taxon>
        <taxon>Pentapetalae</taxon>
        <taxon>rosids</taxon>
        <taxon>malvids</taxon>
        <taxon>Brassicales</taxon>
        <taxon>Brassicaceae</taxon>
        <taxon>Brassiceae</taxon>
        <taxon>Brassica</taxon>
    </lineage>
</organism>
<keyword evidence="3" id="KW-1185">Reference proteome</keyword>
<feature type="compositionally biased region" description="Basic and acidic residues" evidence="1">
    <location>
        <begin position="426"/>
        <end position="436"/>
    </location>
</feature>
<dbReference type="PaxDb" id="3708-A0A078F3C2"/>
<dbReference type="GO" id="GO:0007623">
    <property type="term" value="P:circadian rhythm"/>
    <property type="evidence" value="ECO:0007669"/>
    <property type="project" value="InterPro"/>
</dbReference>
<dbReference type="AlphaFoldDB" id="A0A078F3C2"/>
<feature type="region of interest" description="Disordered" evidence="1">
    <location>
        <begin position="410"/>
        <end position="436"/>
    </location>
</feature>
<evidence type="ECO:0000313" key="2">
    <source>
        <dbReference type="EMBL" id="CDY07537.1"/>
    </source>
</evidence>
<proteinExistence type="predicted"/>
<dbReference type="Gramene" id="CDY07537">
    <property type="protein sequence ID" value="CDY07537"/>
    <property type="gene ID" value="GSBRNA2T00124590001"/>
</dbReference>
<sequence length="547" mass="60723">MFDWDDEELTNMIWGDDGETGDHIVPFKVRNRKEQGDESNKAVKPAEQKTTHLHDSKLGGSSSGQNIECMSSWPDSSVSNARKADPGPGSSEPARYDSTRSEKTSELGKGPDIFHSTDESKEHGDFDEYGWANIGSFDDLDRMFSSDVPIFGDGSLSGADELWSSSKDVSKPLPSILDSQDLGLDIRTQFEQQENQQFPLTGETNGGPSSQSAPRVRVTPKAEQYHEHKSQSSVDDQPYQQHKMMKLSEMLGTCEAGSFQDPYGQRSRGKFVNQLAPSRSTLMGVNLRNDCAPPSTMTPQEKLEKLRRRQQMQAMLAIQRQQQQFRHQVPVADQSITQLVDKTSLQGLTAIPSFDPNSSLELDDSGNFAAAVDNPSEFSVLYRLQDVVAKLDMETRTCIRDSLFRLADSAGQRHHTSDTPHSNKTSQDDREVIPQEKSRYRYAGMLDTETVTNPTDRTVAYLLFHRPFDMYAAKHTEGLESPSSSKMGAEVKGSFPSTRESRMIKQKAKEEDVPAVSLALGYASNSGSSSTVAERVVEASQGNKRKL</sequence>
<dbReference type="PANTHER" id="PTHR33334:SF5">
    <property type="entry name" value="PROTEIN LNK2"/>
    <property type="match status" value="1"/>
</dbReference>
<feature type="compositionally biased region" description="Basic and acidic residues" evidence="1">
    <location>
        <begin position="94"/>
        <end position="106"/>
    </location>
</feature>
<feature type="compositionally biased region" description="Basic and acidic residues" evidence="1">
    <location>
        <begin position="32"/>
        <end position="57"/>
    </location>
</feature>
<feature type="compositionally biased region" description="Polar residues" evidence="1">
    <location>
        <begin position="198"/>
        <end position="213"/>
    </location>
</feature>
<dbReference type="STRING" id="3708.A0A078F3C2"/>
<feature type="region of interest" description="Disordered" evidence="1">
    <location>
        <begin position="1"/>
        <end position="125"/>
    </location>
</feature>